<name>A0A7J6HUD7_CANSA</name>
<sequence length="240" mass="26775">MKEMVVGSSSEVDVEEGDTRYRKIFVGGLAWATQTDSMKAYFDQFGHIVEAVVISDKHTQRSKGYGFVTFKDPNSAIKACENPYPVIDGRRANCNLAAFGPHHHHKNPTNNAQRGLWKVKSSTMGVARPASNSLGVSTYNCQPYAYPYGAYGYPNYQQHIYTLNYYYNNASYGVNGQLQDFPAQYVIGSPNELYFTWYQNHLQYPLLPFSTINPKTTQGATTTVNAASPLLGTTSHSQHT</sequence>
<keyword evidence="1 2" id="KW-0694">RNA-binding</keyword>
<dbReference type="SMART" id="SM00360">
    <property type="entry name" value="RRM"/>
    <property type="match status" value="1"/>
</dbReference>
<dbReference type="AlphaFoldDB" id="A0A7J6HUD7"/>
<protein>
    <recommendedName>
        <fullName evidence="3">RRM domain-containing protein</fullName>
    </recommendedName>
</protein>
<evidence type="ECO:0000313" key="4">
    <source>
        <dbReference type="EMBL" id="KAF4398836.1"/>
    </source>
</evidence>
<dbReference type="InterPro" id="IPR000504">
    <property type="entry name" value="RRM_dom"/>
</dbReference>
<comment type="caution">
    <text evidence="4">The sequence shown here is derived from an EMBL/GenBank/DDBJ whole genome shotgun (WGS) entry which is preliminary data.</text>
</comment>
<dbReference type="InterPro" id="IPR012677">
    <property type="entry name" value="Nucleotide-bd_a/b_plait_sf"/>
</dbReference>
<dbReference type="InterPro" id="IPR035979">
    <property type="entry name" value="RBD_domain_sf"/>
</dbReference>
<dbReference type="PANTHER" id="PTHR11176:SF22">
    <property type="entry name" value="RNA-BINDING PROTEIN 38-LIKE ISOFORM X1"/>
    <property type="match status" value="1"/>
</dbReference>
<keyword evidence="5" id="KW-1185">Reference proteome</keyword>
<gene>
    <name evidence="4" type="ORF">G4B88_023430</name>
</gene>
<dbReference type="EMBL" id="JAATIQ010000022">
    <property type="protein sequence ID" value="KAF4398836.1"/>
    <property type="molecule type" value="Genomic_DNA"/>
</dbReference>
<dbReference type="Pfam" id="PF00076">
    <property type="entry name" value="RRM_1"/>
    <property type="match status" value="1"/>
</dbReference>
<dbReference type="PROSITE" id="PS50102">
    <property type="entry name" value="RRM"/>
    <property type="match status" value="1"/>
</dbReference>
<evidence type="ECO:0000256" key="1">
    <source>
        <dbReference type="ARBA" id="ARBA00022884"/>
    </source>
</evidence>
<dbReference type="Proteomes" id="UP000583929">
    <property type="component" value="Unassembled WGS sequence"/>
</dbReference>
<organism evidence="4 5">
    <name type="scientific">Cannabis sativa</name>
    <name type="common">Hemp</name>
    <name type="synonym">Marijuana</name>
    <dbReference type="NCBI Taxonomy" id="3483"/>
    <lineage>
        <taxon>Eukaryota</taxon>
        <taxon>Viridiplantae</taxon>
        <taxon>Streptophyta</taxon>
        <taxon>Embryophyta</taxon>
        <taxon>Tracheophyta</taxon>
        <taxon>Spermatophyta</taxon>
        <taxon>Magnoliopsida</taxon>
        <taxon>eudicotyledons</taxon>
        <taxon>Gunneridae</taxon>
        <taxon>Pentapetalae</taxon>
        <taxon>rosids</taxon>
        <taxon>fabids</taxon>
        <taxon>Rosales</taxon>
        <taxon>Cannabaceae</taxon>
        <taxon>Cannabis</taxon>
    </lineage>
</organism>
<evidence type="ECO:0000313" key="5">
    <source>
        <dbReference type="Proteomes" id="UP000583929"/>
    </source>
</evidence>
<reference evidence="4 5" key="1">
    <citation type="journal article" date="2020" name="bioRxiv">
        <title>Sequence and annotation of 42 cannabis genomes reveals extensive copy number variation in cannabinoid synthesis and pathogen resistance genes.</title>
        <authorList>
            <person name="Mckernan K.J."/>
            <person name="Helbert Y."/>
            <person name="Kane L.T."/>
            <person name="Ebling H."/>
            <person name="Zhang L."/>
            <person name="Liu B."/>
            <person name="Eaton Z."/>
            <person name="Mclaughlin S."/>
            <person name="Kingan S."/>
            <person name="Baybayan P."/>
            <person name="Concepcion G."/>
            <person name="Jordan M."/>
            <person name="Riva A."/>
            <person name="Barbazuk W."/>
            <person name="Harkins T."/>
        </authorList>
    </citation>
    <scope>NUCLEOTIDE SEQUENCE [LARGE SCALE GENOMIC DNA]</scope>
    <source>
        <strain evidence="5">cv. Jamaican Lion 4</strain>
        <tissue evidence="4">Leaf</tissue>
    </source>
</reference>
<proteinExistence type="predicted"/>
<dbReference type="GO" id="GO:0003723">
    <property type="term" value="F:RNA binding"/>
    <property type="evidence" value="ECO:0007669"/>
    <property type="project" value="UniProtKB-UniRule"/>
</dbReference>
<accession>A0A7J6HUD7</accession>
<dbReference type="Gene3D" id="3.30.70.330">
    <property type="match status" value="1"/>
</dbReference>
<feature type="domain" description="RRM" evidence="3">
    <location>
        <begin position="22"/>
        <end position="99"/>
    </location>
</feature>
<dbReference type="SUPFAM" id="SSF54928">
    <property type="entry name" value="RNA-binding domain, RBD"/>
    <property type="match status" value="1"/>
</dbReference>
<evidence type="ECO:0000259" key="3">
    <source>
        <dbReference type="PROSITE" id="PS50102"/>
    </source>
</evidence>
<dbReference type="PANTHER" id="PTHR11176">
    <property type="entry name" value="BOULE-RELATED"/>
    <property type="match status" value="1"/>
</dbReference>
<evidence type="ECO:0000256" key="2">
    <source>
        <dbReference type="PROSITE-ProRule" id="PRU00176"/>
    </source>
</evidence>